<dbReference type="NCBIfam" id="TIGR00710">
    <property type="entry name" value="efflux_Bcr_CflA"/>
    <property type="match status" value="1"/>
</dbReference>
<sequence length="404" mass="43787">MQSASRPFNWSPVLLACLTVSIGQFSMGLVFPSLPWIARDFNLSMDNVQLLISAYLLGFGPSQFIYGPISDALGRRRVLLAGVLLSLIGLTVMVSFSASFTGLVIGRCIQGMGTGCCAVLSRAFTRDSYSGDQLPQAMSYLIMVASLTPIVAPVIGGFVNHNLGWLAIFILLMVYTSLVWCVLFFLFKESMLARSPLPNVKVILGRYGALLKTPYFLYFASISWVNFTLVITTVSLMPFLMQERIGMTSDQYALWALIPTCGLLLGSALVSRIRPRLGTKRMLLMAPVMQLISAVWLWFTPMDPLLLMIGQFFMVFGNGIALPCAQSQVMQPYSNQAGTVAALSGGGQMIISALMSMALLSLGVSEAWHLGVVVGVFALLSVHNIFRGFAAPKVNVASTPSEAS</sequence>
<feature type="transmembrane region" description="Helical" evidence="8">
    <location>
        <begin position="137"/>
        <end position="159"/>
    </location>
</feature>
<comment type="similarity">
    <text evidence="2 8">Belongs to the major facilitator superfamily. Bcr/CmlA family.</text>
</comment>
<protein>
    <recommendedName>
        <fullName evidence="8">Bcr/CflA family efflux transporter</fullName>
    </recommendedName>
</protein>
<dbReference type="PANTHER" id="PTHR23502">
    <property type="entry name" value="MAJOR FACILITATOR SUPERFAMILY"/>
    <property type="match status" value="1"/>
</dbReference>
<feature type="transmembrane region" description="Helical" evidence="8">
    <location>
        <begin position="104"/>
        <end position="125"/>
    </location>
</feature>
<dbReference type="PROSITE" id="PS50850">
    <property type="entry name" value="MFS"/>
    <property type="match status" value="1"/>
</dbReference>
<evidence type="ECO:0000256" key="3">
    <source>
        <dbReference type="ARBA" id="ARBA00022448"/>
    </source>
</evidence>
<keyword evidence="7 8" id="KW-0472">Membrane</keyword>
<reference evidence="10" key="1">
    <citation type="submission" date="2022-09" db="EMBL/GenBank/DDBJ databases">
        <authorList>
            <person name="Li Z.-J."/>
        </authorList>
    </citation>
    <scope>NUCLEOTIDE SEQUENCE</scope>
    <source>
        <strain evidence="10">TGB11</strain>
    </source>
</reference>
<dbReference type="InterPro" id="IPR020846">
    <property type="entry name" value="MFS_dom"/>
</dbReference>
<dbReference type="InterPro" id="IPR011701">
    <property type="entry name" value="MFS"/>
</dbReference>
<dbReference type="AlphaFoldDB" id="A0AA47KIS2"/>
<dbReference type="InterPro" id="IPR004812">
    <property type="entry name" value="Efflux_drug-R_Bcr/CmlA"/>
</dbReference>
<feature type="transmembrane region" description="Helical" evidence="8">
    <location>
        <begin position="305"/>
        <end position="325"/>
    </location>
</feature>
<feature type="domain" description="Major facilitator superfamily (MFS) profile" evidence="9">
    <location>
        <begin position="12"/>
        <end position="395"/>
    </location>
</feature>
<feature type="transmembrane region" description="Helical" evidence="8">
    <location>
        <begin position="165"/>
        <end position="187"/>
    </location>
</feature>
<feature type="transmembrane region" description="Helical" evidence="8">
    <location>
        <begin position="337"/>
        <end position="361"/>
    </location>
</feature>
<evidence type="ECO:0000256" key="5">
    <source>
        <dbReference type="ARBA" id="ARBA00022692"/>
    </source>
</evidence>
<evidence type="ECO:0000256" key="1">
    <source>
        <dbReference type="ARBA" id="ARBA00004651"/>
    </source>
</evidence>
<feature type="transmembrane region" description="Helical" evidence="8">
    <location>
        <begin position="48"/>
        <end position="66"/>
    </location>
</feature>
<evidence type="ECO:0000256" key="4">
    <source>
        <dbReference type="ARBA" id="ARBA00022475"/>
    </source>
</evidence>
<dbReference type="CDD" id="cd17320">
    <property type="entry name" value="MFS_MdfA_MDR_like"/>
    <property type="match status" value="1"/>
</dbReference>
<dbReference type="Gene3D" id="1.20.1720.10">
    <property type="entry name" value="Multidrug resistance protein D"/>
    <property type="match status" value="1"/>
</dbReference>
<evidence type="ECO:0000256" key="8">
    <source>
        <dbReference type="RuleBase" id="RU365088"/>
    </source>
</evidence>
<proteinExistence type="inferred from homology"/>
<feature type="transmembrane region" description="Helical" evidence="8">
    <location>
        <begin position="78"/>
        <end position="98"/>
    </location>
</feature>
<dbReference type="EMBL" id="CP114588">
    <property type="protein sequence ID" value="WBA07696.1"/>
    <property type="molecule type" value="Genomic_DNA"/>
</dbReference>
<gene>
    <name evidence="10" type="ORF">N8M53_07415</name>
</gene>
<feature type="transmembrane region" description="Helical" evidence="8">
    <location>
        <begin position="252"/>
        <end position="270"/>
    </location>
</feature>
<keyword evidence="4" id="KW-1003">Cell membrane</keyword>
<dbReference type="PANTHER" id="PTHR23502:SF75">
    <property type="entry name" value="MULTIDRUG RESISTANCE PROTEIN D"/>
    <property type="match status" value="1"/>
</dbReference>
<evidence type="ECO:0000259" key="9">
    <source>
        <dbReference type="PROSITE" id="PS50850"/>
    </source>
</evidence>
<feature type="transmembrane region" description="Helical" evidence="8">
    <location>
        <begin position="282"/>
        <end position="299"/>
    </location>
</feature>
<accession>A0AA47KIS2</accession>
<keyword evidence="3 8" id="KW-0813">Transport</keyword>
<organism evidence="10 11">
    <name type="scientific">Salinivibrio kushneri</name>
    <dbReference type="NCBI Taxonomy" id="1908198"/>
    <lineage>
        <taxon>Bacteria</taxon>
        <taxon>Pseudomonadati</taxon>
        <taxon>Pseudomonadota</taxon>
        <taxon>Gammaproteobacteria</taxon>
        <taxon>Vibrionales</taxon>
        <taxon>Vibrionaceae</taxon>
        <taxon>Salinivibrio</taxon>
    </lineage>
</organism>
<evidence type="ECO:0000256" key="7">
    <source>
        <dbReference type="ARBA" id="ARBA00023136"/>
    </source>
</evidence>
<feature type="transmembrane region" description="Helical" evidence="8">
    <location>
        <begin position="215"/>
        <end position="240"/>
    </location>
</feature>
<dbReference type="RefSeq" id="WP_269578313.1">
    <property type="nucleotide sequence ID" value="NZ_CP114588.1"/>
</dbReference>
<keyword evidence="8" id="KW-0997">Cell inner membrane</keyword>
<comment type="subcellular location">
    <subcellularLocation>
        <location evidence="8">Cell inner membrane</location>
        <topology evidence="8">Multi-pass membrane protein</topology>
    </subcellularLocation>
    <subcellularLocation>
        <location evidence="1">Cell membrane</location>
        <topology evidence="1">Multi-pass membrane protein</topology>
    </subcellularLocation>
</comment>
<dbReference type="InterPro" id="IPR036259">
    <property type="entry name" value="MFS_trans_sf"/>
</dbReference>
<evidence type="ECO:0000256" key="6">
    <source>
        <dbReference type="ARBA" id="ARBA00022989"/>
    </source>
</evidence>
<evidence type="ECO:0000313" key="10">
    <source>
        <dbReference type="EMBL" id="WBA07696.1"/>
    </source>
</evidence>
<dbReference type="PROSITE" id="PS51257">
    <property type="entry name" value="PROKAR_LIPOPROTEIN"/>
    <property type="match status" value="1"/>
</dbReference>
<keyword evidence="5 8" id="KW-0812">Transmembrane</keyword>
<name>A0AA47KIS2_9GAMM</name>
<feature type="transmembrane region" description="Helical" evidence="8">
    <location>
        <begin position="12"/>
        <end position="36"/>
    </location>
</feature>
<dbReference type="GO" id="GO:1990961">
    <property type="term" value="P:xenobiotic detoxification by transmembrane export across the plasma membrane"/>
    <property type="evidence" value="ECO:0007669"/>
    <property type="project" value="InterPro"/>
</dbReference>
<dbReference type="GO" id="GO:0005886">
    <property type="term" value="C:plasma membrane"/>
    <property type="evidence" value="ECO:0007669"/>
    <property type="project" value="UniProtKB-SubCell"/>
</dbReference>
<dbReference type="GO" id="GO:0042910">
    <property type="term" value="F:xenobiotic transmembrane transporter activity"/>
    <property type="evidence" value="ECO:0007669"/>
    <property type="project" value="InterPro"/>
</dbReference>
<dbReference type="SUPFAM" id="SSF103473">
    <property type="entry name" value="MFS general substrate transporter"/>
    <property type="match status" value="1"/>
</dbReference>
<dbReference type="Proteomes" id="UP001164748">
    <property type="component" value="Chromosome"/>
</dbReference>
<dbReference type="Pfam" id="PF07690">
    <property type="entry name" value="MFS_1"/>
    <property type="match status" value="1"/>
</dbReference>
<evidence type="ECO:0000256" key="2">
    <source>
        <dbReference type="ARBA" id="ARBA00006236"/>
    </source>
</evidence>
<keyword evidence="6 8" id="KW-1133">Transmembrane helix</keyword>
<feature type="transmembrane region" description="Helical" evidence="8">
    <location>
        <begin position="367"/>
        <end position="386"/>
    </location>
</feature>
<evidence type="ECO:0000313" key="11">
    <source>
        <dbReference type="Proteomes" id="UP001164748"/>
    </source>
</evidence>